<dbReference type="PROSITE" id="PS00676">
    <property type="entry name" value="SIGMA54_INTERACT_2"/>
    <property type="match status" value="1"/>
</dbReference>
<comment type="caution">
    <text evidence="9">The sequence shown here is derived from an EMBL/GenBank/DDBJ whole genome shotgun (WGS) entry which is preliminary data.</text>
</comment>
<dbReference type="PRINTS" id="PR01590">
    <property type="entry name" value="HTHFIS"/>
</dbReference>
<evidence type="ECO:0000256" key="6">
    <source>
        <dbReference type="PROSITE-ProRule" id="PRU00169"/>
    </source>
</evidence>
<keyword evidence="2" id="KW-0067">ATP-binding</keyword>
<dbReference type="Gene3D" id="1.10.8.60">
    <property type="match status" value="1"/>
</dbReference>
<dbReference type="SUPFAM" id="SSF52172">
    <property type="entry name" value="CheY-like"/>
    <property type="match status" value="1"/>
</dbReference>
<dbReference type="Pfam" id="PF00158">
    <property type="entry name" value="Sigma54_activat"/>
    <property type="match status" value="1"/>
</dbReference>
<protein>
    <submittedName>
        <fullName evidence="9">Sigma-54-dependent Fis family transcriptional regulator</fullName>
    </submittedName>
</protein>
<evidence type="ECO:0000256" key="1">
    <source>
        <dbReference type="ARBA" id="ARBA00022741"/>
    </source>
</evidence>
<dbReference type="RefSeq" id="WP_144306286.1">
    <property type="nucleotide sequence ID" value="NZ_QMIF01000011.1"/>
</dbReference>
<dbReference type="GO" id="GO:0005524">
    <property type="term" value="F:ATP binding"/>
    <property type="evidence" value="ECO:0007669"/>
    <property type="project" value="UniProtKB-KW"/>
</dbReference>
<feature type="domain" description="Response regulatory" evidence="8">
    <location>
        <begin position="6"/>
        <end position="120"/>
    </location>
</feature>
<evidence type="ECO:0000256" key="3">
    <source>
        <dbReference type="ARBA" id="ARBA00023015"/>
    </source>
</evidence>
<name>A0A6P1ZEL8_9BACT</name>
<dbReference type="OrthoDB" id="9763792at2"/>
<dbReference type="PROSITE" id="PS50110">
    <property type="entry name" value="RESPONSE_REGULATORY"/>
    <property type="match status" value="1"/>
</dbReference>
<dbReference type="SMART" id="SM00448">
    <property type="entry name" value="REC"/>
    <property type="match status" value="1"/>
</dbReference>
<gene>
    <name evidence="9" type="ORF">DQK91_15435</name>
</gene>
<dbReference type="Gene3D" id="3.40.50.2300">
    <property type="match status" value="1"/>
</dbReference>
<evidence type="ECO:0000256" key="2">
    <source>
        <dbReference type="ARBA" id="ARBA00022840"/>
    </source>
</evidence>
<dbReference type="GO" id="GO:0006355">
    <property type="term" value="P:regulation of DNA-templated transcription"/>
    <property type="evidence" value="ECO:0007669"/>
    <property type="project" value="InterPro"/>
</dbReference>
<dbReference type="InterPro" id="IPR025662">
    <property type="entry name" value="Sigma_54_int_dom_ATP-bd_1"/>
</dbReference>
<organism evidence="9 10">
    <name type="scientific">Oceanidesulfovibrio marinus</name>
    <dbReference type="NCBI Taxonomy" id="370038"/>
    <lineage>
        <taxon>Bacteria</taxon>
        <taxon>Pseudomonadati</taxon>
        <taxon>Thermodesulfobacteriota</taxon>
        <taxon>Desulfovibrionia</taxon>
        <taxon>Desulfovibrionales</taxon>
        <taxon>Desulfovibrionaceae</taxon>
        <taxon>Oceanidesulfovibrio</taxon>
    </lineage>
</organism>
<dbReference type="PROSITE" id="PS50045">
    <property type="entry name" value="SIGMA54_INTERACT_4"/>
    <property type="match status" value="1"/>
</dbReference>
<accession>A0A6P1ZEL8</accession>
<evidence type="ECO:0000259" key="8">
    <source>
        <dbReference type="PROSITE" id="PS50110"/>
    </source>
</evidence>
<dbReference type="InterPro" id="IPR025943">
    <property type="entry name" value="Sigma_54_int_dom_ATP-bd_2"/>
</dbReference>
<evidence type="ECO:0000256" key="5">
    <source>
        <dbReference type="ARBA" id="ARBA00023163"/>
    </source>
</evidence>
<dbReference type="PROSITE" id="PS00688">
    <property type="entry name" value="SIGMA54_INTERACT_3"/>
    <property type="match status" value="1"/>
</dbReference>
<dbReference type="Gene3D" id="3.40.50.300">
    <property type="entry name" value="P-loop containing nucleotide triphosphate hydrolases"/>
    <property type="match status" value="1"/>
</dbReference>
<dbReference type="InterPro" id="IPR058031">
    <property type="entry name" value="AAA_lid_NorR"/>
</dbReference>
<dbReference type="Pfam" id="PF25601">
    <property type="entry name" value="AAA_lid_14"/>
    <property type="match status" value="1"/>
</dbReference>
<evidence type="ECO:0000313" key="9">
    <source>
        <dbReference type="EMBL" id="TVM32274.1"/>
    </source>
</evidence>
<evidence type="ECO:0000256" key="4">
    <source>
        <dbReference type="ARBA" id="ARBA00023125"/>
    </source>
</evidence>
<evidence type="ECO:0000313" key="10">
    <source>
        <dbReference type="Proteomes" id="UP000434052"/>
    </source>
</evidence>
<dbReference type="InterPro" id="IPR009057">
    <property type="entry name" value="Homeodomain-like_sf"/>
</dbReference>
<dbReference type="InterPro" id="IPR027417">
    <property type="entry name" value="P-loop_NTPase"/>
</dbReference>
<dbReference type="FunFam" id="3.40.50.300:FF:000006">
    <property type="entry name" value="DNA-binding transcriptional regulator NtrC"/>
    <property type="match status" value="1"/>
</dbReference>
<dbReference type="InterPro" id="IPR002078">
    <property type="entry name" value="Sigma_54_int"/>
</dbReference>
<dbReference type="EMBL" id="QMIF01000011">
    <property type="protein sequence ID" value="TVM32274.1"/>
    <property type="molecule type" value="Genomic_DNA"/>
</dbReference>
<feature type="modified residue" description="4-aspartylphosphate" evidence="6">
    <location>
        <position position="55"/>
    </location>
</feature>
<dbReference type="InterPro" id="IPR002197">
    <property type="entry name" value="HTH_Fis"/>
</dbReference>
<dbReference type="AlphaFoldDB" id="A0A6P1ZEL8"/>
<dbReference type="InterPro" id="IPR001789">
    <property type="entry name" value="Sig_transdc_resp-reg_receiver"/>
</dbReference>
<dbReference type="PANTHER" id="PTHR32071:SF119">
    <property type="entry name" value="SIGMA L-DEPENDENT TRANSCRIPTIONAL REGULATOR YPLP-RELATED"/>
    <property type="match status" value="1"/>
</dbReference>
<keyword evidence="1" id="KW-0547">Nucleotide-binding</keyword>
<dbReference type="Pfam" id="PF00072">
    <property type="entry name" value="Response_reg"/>
    <property type="match status" value="1"/>
</dbReference>
<keyword evidence="4" id="KW-0238">DNA-binding</keyword>
<dbReference type="SMART" id="SM00382">
    <property type="entry name" value="AAA"/>
    <property type="match status" value="1"/>
</dbReference>
<dbReference type="GO" id="GO:0043565">
    <property type="term" value="F:sequence-specific DNA binding"/>
    <property type="evidence" value="ECO:0007669"/>
    <property type="project" value="InterPro"/>
</dbReference>
<keyword evidence="6" id="KW-0597">Phosphoprotein</keyword>
<feature type="domain" description="Sigma-54 factor interaction" evidence="7">
    <location>
        <begin position="144"/>
        <end position="373"/>
    </location>
</feature>
<dbReference type="Gene3D" id="1.10.10.60">
    <property type="entry name" value="Homeodomain-like"/>
    <property type="match status" value="1"/>
</dbReference>
<evidence type="ECO:0000259" key="7">
    <source>
        <dbReference type="PROSITE" id="PS50045"/>
    </source>
</evidence>
<dbReference type="CDD" id="cd00009">
    <property type="entry name" value="AAA"/>
    <property type="match status" value="1"/>
</dbReference>
<dbReference type="PANTHER" id="PTHR32071">
    <property type="entry name" value="TRANSCRIPTIONAL REGULATORY PROTEIN"/>
    <property type="match status" value="1"/>
</dbReference>
<keyword evidence="3" id="KW-0805">Transcription regulation</keyword>
<dbReference type="InterPro" id="IPR011006">
    <property type="entry name" value="CheY-like_superfamily"/>
</dbReference>
<reference evidence="9 10" key="1">
    <citation type="submission" date="2018-06" db="EMBL/GenBank/DDBJ databases">
        <title>Complete genome of Desulfovibrio marinus P48SEP.</title>
        <authorList>
            <person name="Crispim J.S."/>
            <person name="Vidigal P.M.P."/>
            <person name="Silva L.C.F."/>
            <person name="Araujo L.C."/>
            <person name="Laguardia C.N."/>
            <person name="Dias R.S."/>
            <person name="Sousa M.P."/>
            <person name="Paula S.O."/>
            <person name="Silva C."/>
        </authorList>
    </citation>
    <scope>NUCLEOTIDE SEQUENCE [LARGE SCALE GENOMIC DNA]</scope>
    <source>
        <strain evidence="9 10">P48SEP</strain>
    </source>
</reference>
<sequence>MSNEIRILIAEDEEITRENLTHVLSRDGYTVDAAPDGESAVELLRENQYDVVLTDLRMKQVDGMGVLAAAKGLQPETEVIMLTGFATVETAVQAMEQGAYHYLAKPYKLDELRAIVRKALEKNAMARELNELRLRAADSDIPQIVGQSPAITSLREHIAQVAPVSSNVLILGETGTGKELVARAIHHLSPRRNQRFMAVNCAGFTENLLANELFGHEKEAFTGAGNLKKGLLEQADGGTFFLDEIGDMPLSMQTKFLRTQEHKTLIRLGGNREIAVDLRFIAATNRDMTQAVEEGEFRRDLFYRLNVITIHMPTLAERREDIELLARFFLHKHAASMGKAVTDIAPEVLAILDNYEYPGNVRELENIVESSLVMCTGSVLQVTHLPLDLQQRSHWMTRECHGPTEPVTLQENEKQYITWVLEKTGGNKTHAAQILGIDRASLWRKLKRLGIEA</sequence>
<proteinExistence type="predicted"/>
<dbReference type="InterPro" id="IPR025944">
    <property type="entry name" value="Sigma_54_int_dom_CS"/>
</dbReference>
<dbReference type="Proteomes" id="UP000434052">
    <property type="component" value="Unassembled WGS sequence"/>
</dbReference>
<dbReference type="SUPFAM" id="SSF52540">
    <property type="entry name" value="P-loop containing nucleoside triphosphate hydrolases"/>
    <property type="match status" value="1"/>
</dbReference>
<dbReference type="Pfam" id="PF02954">
    <property type="entry name" value="HTH_8"/>
    <property type="match status" value="1"/>
</dbReference>
<keyword evidence="5" id="KW-0804">Transcription</keyword>
<dbReference type="PROSITE" id="PS00675">
    <property type="entry name" value="SIGMA54_INTERACT_1"/>
    <property type="match status" value="1"/>
</dbReference>
<dbReference type="SUPFAM" id="SSF46689">
    <property type="entry name" value="Homeodomain-like"/>
    <property type="match status" value="1"/>
</dbReference>
<dbReference type="InterPro" id="IPR003593">
    <property type="entry name" value="AAA+_ATPase"/>
</dbReference>
<dbReference type="GO" id="GO:0000160">
    <property type="term" value="P:phosphorelay signal transduction system"/>
    <property type="evidence" value="ECO:0007669"/>
    <property type="project" value="InterPro"/>
</dbReference>